<comment type="caution">
    <text evidence="1">The sequence shown here is derived from an EMBL/GenBank/DDBJ whole genome shotgun (WGS) entry which is preliminary data.</text>
</comment>
<sequence length="98" mass="12072">MNTEREKSEQRTQLTYQQRIEWKEQLAFETVNRSALSTKHEQERTRLNQEEINFHQREALVRQHLDELKALKHQDRELRMDILKRHTSEHLALNQRLK</sequence>
<evidence type="ECO:0000313" key="1">
    <source>
        <dbReference type="EMBL" id="MBD2754322.1"/>
    </source>
</evidence>
<reference evidence="1" key="1">
    <citation type="submission" date="2020-09" db="EMBL/GenBank/DDBJ databases">
        <authorList>
            <person name="Kim M.K."/>
        </authorList>
    </citation>
    <scope>NUCLEOTIDE SEQUENCE</scope>
    <source>
        <strain evidence="1">BT704</strain>
    </source>
</reference>
<dbReference type="EMBL" id="JACXAA010000005">
    <property type="protein sequence ID" value="MBD2754322.1"/>
    <property type="molecule type" value="Genomic_DNA"/>
</dbReference>
<protein>
    <submittedName>
        <fullName evidence="1">Uncharacterized protein</fullName>
    </submittedName>
</protein>
<dbReference type="Proteomes" id="UP000653797">
    <property type="component" value="Unassembled WGS sequence"/>
</dbReference>
<gene>
    <name evidence="1" type="ORF">IC230_15545</name>
</gene>
<dbReference type="RefSeq" id="WP_191039959.1">
    <property type="nucleotide sequence ID" value="NZ_JACXAA010000005.1"/>
</dbReference>
<keyword evidence="2" id="KW-1185">Reference proteome</keyword>
<proteinExistence type="predicted"/>
<evidence type="ECO:0000313" key="2">
    <source>
        <dbReference type="Proteomes" id="UP000653797"/>
    </source>
</evidence>
<organism evidence="1 2">
    <name type="scientific">Spirosoma validum</name>
    <dbReference type="NCBI Taxonomy" id="2771355"/>
    <lineage>
        <taxon>Bacteria</taxon>
        <taxon>Pseudomonadati</taxon>
        <taxon>Bacteroidota</taxon>
        <taxon>Cytophagia</taxon>
        <taxon>Cytophagales</taxon>
        <taxon>Cytophagaceae</taxon>
        <taxon>Spirosoma</taxon>
    </lineage>
</organism>
<accession>A0A927B2Z3</accession>
<name>A0A927B2Z3_9BACT</name>
<dbReference type="AlphaFoldDB" id="A0A927B2Z3"/>